<evidence type="ECO:0000313" key="2">
    <source>
        <dbReference type="EMBL" id="TCC07490.1"/>
    </source>
</evidence>
<dbReference type="AlphaFoldDB" id="A0A4R0HDV4"/>
<name>A0A4R0HDV4_9ACTN</name>
<evidence type="ECO:0000313" key="3">
    <source>
        <dbReference type="Proteomes" id="UP000292346"/>
    </source>
</evidence>
<protein>
    <submittedName>
        <fullName evidence="2">Uncharacterized protein</fullName>
    </submittedName>
</protein>
<dbReference type="RefSeq" id="WP_131338131.1">
    <property type="nucleotide sequence ID" value="NZ_SJJZ01000002.1"/>
</dbReference>
<dbReference type="EMBL" id="SJJZ01000002">
    <property type="protein sequence ID" value="TCC07490.1"/>
    <property type="molecule type" value="Genomic_DNA"/>
</dbReference>
<comment type="caution">
    <text evidence="2">The sequence shown here is derived from an EMBL/GenBank/DDBJ whole genome shotgun (WGS) entry which is preliminary data.</text>
</comment>
<feature type="compositionally biased region" description="Low complexity" evidence="1">
    <location>
        <begin position="220"/>
        <end position="231"/>
    </location>
</feature>
<reference evidence="2 3" key="1">
    <citation type="submission" date="2019-02" db="EMBL/GenBank/DDBJ databases">
        <title>Kribbella capetownensis sp. nov. and Kribbella speibonae sp. nov., isolated from soil.</title>
        <authorList>
            <person name="Curtis S.M."/>
            <person name="Norton I."/>
            <person name="Everest G.J."/>
            <person name="Meyers P.R."/>
        </authorList>
    </citation>
    <scope>NUCLEOTIDE SEQUENCE [LARGE SCALE GENOMIC DNA]</scope>
    <source>
        <strain evidence="2 3">KCTC 29219</strain>
    </source>
</reference>
<evidence type="ECO:0000256" key="1">
    <source>
        <dbReference type="SAM" id="MobiDB-lite"/>
    </source>
</evidence>
<organism evidence="2 3">
    <name type="scientific">Kribbella soli</name>
    <dbReference type="NCBI Taxonomy" id="1124743"/>
    <lineage>
        <taxon>Bacteria</taxon>
        <taxon>Bacillati</taxon>
        <taxon>Actinomycetota</taxon>
        <taxon>Actinomycetes</taxon>
        <taxon>Propionibacteriales</taxon>
        <taxon>Kribbellaceae</taxon>
        <taxon>Kribbella</taxon>
    </lineage>
</organism>
<gene>
    <name evidence="2" type="ORF">E0H45_16010</name>
</gene>
<proteinExistence type="predicted"/>
<accession>A0A4R0HDV4</accession>
<dbReference type="OrthoDB" id="3819903at2"/>
<feature type="region of interest" description="Disordered" evidence="1">
    <location>
        <begin position="218"/>
        <end position="261"/>
    </location>
</feature>
<keyword evidence="3" id="KW-1185">Reference proteome</keyword>
<dbReference type="Proteomes" id="UP000292346">
    <property type="component" value="Unassembled WGS sequence"/>
</dbReference>
<sequence>MSQPNPETGSYRNPSDDGWWRRALDATGATMQLRAYEQNGQDVNWSDAVMNASAAASMGWRNSTNERWADLPKGKLGDLADGFAQRLAEEYIDKGRVGYHIDNTEFLPNVRAEMARGDIDRTLESAASSIVTSADPGERGERWHHPDPELVSDVRNAMSQHLLDGRYGNPQVAGNEAIADQNFAYRLGYATADAGVQAVNAGLAARPDSELARSIQHTLGAQPAPRGAAAGERTDGAAERPASAGPSTGAAKVTSTSPHTR</sequence>